<name>A0A7W7FJF6_9MICO</name>
<keyword evidence="1" id="KW-0812">Transmembrane</keyword>
<dbReference type="GO" id="GO:0055085">
    <property type="term" value="P:transmembrane transport"/>
    <property type="evidence" value="ECO:0007669"/>
    <property type="project" value="InterPro"/>
</dbReference>
<dbReference type="SUPFAM" id="SSF50182">
    <property type="entry name" value="Sm-like ribonucleoproteins"/>
    <property type="match status" value="1"/>
</dbReference>
<dbReference type="GO" id="GO:0016020">
    <property type="term" value="C:membrane"/>
    <property type="evidence" value="ECO:0007669"/>
    <property type="project" value="InterPro"/>
</dbReference>
<keyword evidence="1" id="KW-0472">Membrane</keyword>
<comment type="caution">
    <text evidence="3">The sequence shown here is derived from an EMBL/GenBank/DDBJ whole genome shotgun (WGS) entry which is preliminary data.</text>
</comment>
<dbReference type="InterPro" id="IPR006685">
    <property type="entry name" value="MscS_channel_2nd"/>
</dbReference>
<evidence type="ECO:0000313" key="4">
    <source>
        <dbReference type="Proteomes" id="UP000573729"/>
    </source>
</evidence>
<sequence>MWENWLTYGIAVAIAIVAAVIVAALVSLTVRIIARRREWAGVLVRHARHPFRTILLIAGLWAATQIAFPHRELLPTLVHVLTIAAIAASAWLLGSLVVVVTDVALGRYRIDVPDNRVARRIRTQMLIVRRLAIVLVVVIALGAVLLTFDAVRAVGASVLASAGIASVVAGLAAQSVLANVFAGLQLVFSDALRVDDVVVAEGEWGRVGEITLSYVVLDLWDDRRLVLPCTYFTTTPFQNWTRKGSELLGAVEFDLDWRVSPALMREHLGAVLAQTDLWDGRASVLQVTEATGGAVRVRILVTAKDAPTLFDLRCLVREAMVVWVQQTMPAALPVQRVMVTEPAPTSTHDTDAAPAADGLFTGNADAERRAQTFTNAIPTVDTDPR</sequence>
<dbReference type="Pfam" id="PF00924">
    <property type="entry name" value="MS_channel_2nd"/>
    <property type="match status" value="1"/>
</dbReference>
<feature type="transmembrane region" description="Helical" evidence="1">
    <location>
        <begin position="51"/>
        <end position="68"/>
    </location>
</feature>
<dbReference type="InterPro" id="IPR010920">
    <property type="entry name" value="LSM_dom_sf"/>
</dbReference>
<accession>A0A7W7FJF6</accession>
<dbReference type="PANTHER" id="PTHR30566:SF25">
    <property type="entry name" value="INNER MEMBRANE PROTEIN"/>
    <property type="match status" value="1"/>
</dbReference>
<feature type="transmembrane region" description="Helical" evidence="1">
    <location>
        <begin position="80"/>
        <end position="105"/>
    </location>
</feature>
<evidence type="ECO:0000313" key="3">
    <source>
        <dbReference type="EMBL" id="MBB4668062.1"/>
    </source>
</evidence>
<evidence type="ECO:0000256" key="1">
    <source>
        <dbReference type="SAM" id="Phobius"/>
    </source>
</evidence>
<dbReference type="PANTHER" id="PTHR30566">
    <property type="entry name" value="YNAI-RELATED MECHANOSENSITIVE ION CHANNEL"/>
    <property type="match status" value="1"/>
</dbReference>
<feature type="transmembrane region" description="Helical" evidence="1">
    <location>
        <begin position="6"/>
        <end position="30"/>
    </location>
</feature>
<feature type="transmembrane region" description="Helical" evidence="1">
    <location>
        <begin position="154"/>
        <end position="173"/>
    </location>
</feature>
<dbReference type="Gene3D" id="1.10.287.1260">
    <property type="match status" value="1"/>
</dbReference>
<organism evidence="3 4">
    <name type="scientific">Microbacterium marinum</name>
    <dbReference type="NCBI Taxonomy" id="421115"/>
    <lineage>
        <taxon>Bacteria</taxon>
        <taxon>Bacillati</taxon>
        <taxon>Actinomycetota</taxon>
        <taxon>Actinomycetes</taxon>
        <taxon>Micrococcales</taxon>
        <taxon>Microbacteriaceae</taxon>
        <taxon>Microbacterium</taxon>
    </lineage>
</organism>
<evidence type="ECO:0000259" key="2">
    <source>
        <dbReference type="Pfam" id="PF00924"/>
    </source>
</evidence>
<dbReference type="AlphaFoldDB" id="A0A7W7FJF6"/>
<reference evidence="3 4" key="1">
    <citation type="submission" date="2020-08" db="EMBL/GenBank/DDBJ databases">
        <title>Sequencing the genomes of 1000 actinobacteria strains.</title>
        <authorList>
            <person name="Klenk H.-P."/>
        </authorList>
    </citation>
    <scope>NUCLEOTIDE SEQUENCE [LARGE SCALE GENOMIC DNA]</scope>
    <source>
        <strain evidence="3 4">DSM 24947</strain>
    </source>
</reference>
<keyword evidence="4" id="KW-1185">Reference proteome</keyword>
<dbReference type="Proteomes" id="UP000573729">
    <property type="component" value="Unassembled WGS sequence"/>
</dbReference>
<keyword evidence="1" id="KW-1133">Transmembrane helix</keyword>
<gene>
    <name evidence="3" type="ORF">BKA24_002771</name>
</gene>
<dbReference type="RefSeq" id="WP_184219495.1">
    <property type="nucleotide sequence ID" value="NZ_JACHMD010000001.1"/>
</dbReference>
<feature type="domain" description="Mechanosensitive ion channel MscS" evidence="2">
    <location>
        <begin position="176"/>
        <end position="242"/>
    </location>
</feature>
<dbReference type="EMBL" id="JACHMD010000001">
    <property type="protein sequence ID" value="MBB4668062.1"/>
    <property type="molecule type" value="Genomic_DNA"/>
</dbReference>
<proteinExistence type="predicted"/>
<protein>
    <submittedName>
        <fullName evidence="3">Small-conductance mechanosensitive channel</fullName>
    </submittedName>
</protein>
<feature type="transmembrane region" description="Helical" evidence="1">
    <location>
        <begin position="126"/>
        <end position="148"/>
    </location>
</feature>